<dbReference type="Gene3D" id="3.40.50.10140">
    <property type="entry name" value="Toll/interleukin-1 receptor homology (TIR) domain"/>
    <property type="match status" value="1"/>
</dbReference>
<evidence type="ECO:0000313" key="4">
    <source>
        <dbReference type="Proteomes" id="UP000470213"/>
    </source>
</evidence>
<sequence>MTDSYYAFLSYSHFDEGAVATLHKRLENLKLPNQNGKKIRLFPIFRDTDELPTSANLGDNLYKALSKSRYLVVGISKQSMASKWVSEEIAFYSQHHANYNIILLFLEDIDISAYDSHVVSTLSERVHKVYHYQQDIKSVVSHLAALLSGTSVQKIRKYQRWQKYKITIVSVAASPILLFFAIIVKSLFVSFGLLSGQSDFTANLFAQTPENQARIAKAMMDKAKEKSAGNKQPMSIVYFNDRLAAIENRIESCERALKMSDMDVRFLESDFRGVELLLNSLRNVDLSQIEESKLLHLSSLELRFTLASQQMEVMRKEQRRQFQSPFQ</sequence>
<protein>
    <submittedName>
        <fullName evidence="3">TIR domain-containing protein</fullName>
    </submittedName>
</protein>
<name>A0A7X5LI03_9ALTE</name>
<dbReference type="Pfam" id="PF13676">
    <property type="entry name" value="TIR_2"/>
    <property type="match status" value="1"/>
</dbReference>
<dbReference type="RefSeq" id="WP_163083303.1">
    <property type="nucleotide sequence ID" value="NZ_JAAAWN010000001.1"/>
</dbReference>
<evidence type="ECO:0000313" key="3">
    <source>
        <dbReference type="EMBL" id="NDV89706.1"/>
    </source>
</evidence>
<proteinExistence type="predicted"/>
<evidence type="ECO:0000256" key="1">
    <source>
        <dbReference type="SAM" id="Phobius"/>
    </source>
</evidence>
<dbReference type="EMBL" id="JAAAWN010000001">
    <property type="protein sequence ID" value="NDV89706.1"/>
    <property type="molecule type" value="Genomic_DNA"/>
</dbReference>
<dbReference type="SUPFAM" id="SSF52200">
    <property type="entry name" value="Toll/Interleukin receptor TIR domain"/>
    <property type="match status" value="1"/>
</dbReference>
<comment type="caution">
    <text evidence="3">The sequence shown here is derived from an EMBL/GenBank/DDBJ whole genome shotgun (WGS) entry which is preliminary data.</text>
</comment>
<evidence type="ECO:0000259" key="2">
    <source>
        <dbReference type="PROSITE" id="PS50104"/>
    </source>
</evidence>
<dbReference type="Proteomes" id="UP000470213">
    <property type="component" value="Unassembled WGS sequence"/>
</dbReference>
<feature type="transmembrane region" description="Helical" evidence="1">
    <location>
        <begin position="166"/>
        <end position="194"/>
    </location>
</feature>
<keyword evidence="1" id="KW-0472">Membrane</keyword>
<feature type="domain" description="TIR" evidence="2">
    <location>
        <begin position="3"/>
        <end position="147"/>
    </location>
</feature>
<organism evidence="3 4">
    <name type="scientific">Alteromonas profundi</name>
    <dbReference type="NCBI Taxonomy" id="2696062"/>
    <lineage>
        <taxon>Bacteria</taxon>
        <taxon>Pseudomonadati</taxon>
        <taxon>Pseudomonadota</taxon>
        <taxon>Gammaproteobacteria</taxon>
        <taxon>Alteromonadales</taxon>
        <taxon>Alteromonadaceae</taxon>
        <taxon>Alteromonas/Salinimonas group</taxon>
        <taxon>Alteromonas</taxon>
    </lineage>
</organism>
<keyword evidence="4" id="KW-1185">Reference proteome</keyword>
<dbReference type="InterPro" id="IPR035897">
    <property type="entry name" value="Toll_tir_struct_dom_sf"/>
</dbReference>
<dbReference type="AlphaFoldDB" id="A0A7X5LI03"/>
<reference evidence="3 4" key="1">
    <citation type="submission" date="2020-01" db="EMBL/GenBank/DDBJ databases">
        <authorList>
            <person name="Chen J."/>
            <person name="Zhu S."/>
            <person name="Yang J."/>
        </authorList>
    </citation>
    <scope>NUCLEOTIDE SEQUENCE [LARGE SCALE GENOMIC DNA]</scope>
    <source>
        <strain evidence="3 4">345S023</strain>
    </source>
</reference>
<dbReference type="InterPro" id="IPR000157">
    <property type="entry name" value="TIR_dom"/>
</dbReference>
<gene>
    <name evidence="3" type="ORF">GTH32_00655</name>
</gene>
<accession>A0A7X5LI03</accession>
<dbReference type="GO" id="GO:0007165">
    <property type="term" value="P:signal transduction"/>
    <property type="evidence" value="ECO:0007669"/>
    <property type="project" value="InterPro"/>
</dbReference>
<keyword evidence="1" id="KW-0812">Transmembrane</keyword>
<dbReference type="PROSITE" id="PS50104">
    <property type="entry name" value="TIR"/>
    <property type="match status" value="1"/>
</dbReference>
<keyword evidence="1" id="KW-1133">Transmembrane helix</keyword>